<organism evidence="2 3">
    <name type="scientific">Laedolimicola intestinihominis</name>
    <dbReference type="NCBI Taxonomy" id="3133166"/>
    <lineage>
        <taxon>Bacteria</taxon>
        <taxon>Bacillati</taxon>
        <taxon>Bacillota</taxon>
        <taxon>Clostridia</taxon>
        <taxon>Lachnospirales</taxon>
        <taxon>Lachnospiraceae</taxon>
        <taxon>Laedolimicola</taxon>
    </lineage>
</organism>
<keyword evidence="3" id="KW-1185">Reference proteome</keyword>
<dbReference type="Proteomes" id="UP001438008">
    <property type="component" value="Unassembled WGS sequence"/>
</dbReference>
<accession>A0ABV1FL24</accession>
<name>A0ABV1FL24_9FIRM</name>
<dbReference type="Pfam" id="PF18960">
    <property type="entry name" value="DUF5702"/>
    <property type="match status" value="1"/>
</dbReference>
<gene>
    <name evidence="2" type="ORF">WMO29_14725</name>
</gene>
<dbReference type="RefSeq" id="WP_349165301.1">
    <property type="nucleotide sequence ID" value="NZ_JBBMFE010000017.1"/>
</dbReference>
<evidence type="ECO:0000313" key="3">
    <source>
        <dbReference type="Proteomes" id="UP001438008"/>
    </source>
</evidence>
<dbReference type="EMBL" id="JBBMFE010000017">
    <property type="protein sequence ID" value="MEQ2473731.1"/>
    <property type="molecule type" value="Genomic_DNA"/>
</dbReference>
<evidence type="ECO:0000256" key="1">
    <source>
        <dbReference type="SAM" id="MobiDB-lite"/>
    </source>
</evidence>
<feature type="region of interest" description="Disordered" evidence="1">
    <location>
        <begin position="149"/>
        <end position="186"/>
    </location>
</feature>
<comment type="caution">
    <text evidence="2">The sequence shown here is derived from an EMBL/GenBank/DDBJ whole genome shotgun (WGS) entry which is preliminary data.</text>
</comment>
<protein>
    <submittedName>
        <fullName evidence="2">DUF5702 domain-containing protein</fullName>
    </submittedName>
</protein>
<sequence length="463" mass="52285">MKKRGEITVFLSLMLSVLLFFFQALFQSAENALFRSQMEEALELSEYSVLSEYHRELWKRYELFYLDLSYGGGAEKTEYLEQRAEEFLNLNLKPGKVKALETWDYARATDGRGEAYYEQAVSVMKAKRGASILESFQEYAEYVRQAAEQEENYREADDRESRNLEELSRRREEEEEEGTPNPAEQTERLKGGSILHLILKDPGSVSGKRAELAGVPSDRTLLTGSGARGKNAYGVLNDAWFLAYLLEHFGNAAACLTGEKEGGPWLDYQLEYLIAGRDSDIANLEAVCGRLLAIREGMNYAYLLTDSAKVAECTAMATLLVGATLIPGLVEAVKQMLLLTWAFAESVLDLRLLLNGKRVAFRKDASTWKISLSNALELGDLSGMDDNEDADGLLYRDYLGILLTLTGREKKSMRSLDVIEGAVREASGGQWFYVDQCIDSFRLRTICMKGQEYTAERQFCYEW</sequence>
<dbReference type="InterPro" id="IPR043756">
    <property type="entry name" value="DUF5702"/>
</dbReference>
<evidence type="ECO:0000313" key="2">
    <source>
        <dbReference type="EMBL" id="MEQ2473731.1"/>
    </source>
</evidence>
<proteinExistence type="predicted"/>
<reference evidence="2 3" key="1">
    <citation type="submission" date="2024-03" db="EMBL/GenBank/DDBJ databases">
        <title>Human intestinal bacterial collection.</title>
        <authorList>
            <person name="Pauvert C."/>
            <person name="Hitch T.C.A."/>
            <person name="Clavel T."/>
        </authorList>
    </citation>
    <scope>NUCLEOTIDE SEQUENCE [LARGE SCALE GENOMIC DNA]</scope>
    <source>
        <strain evidence="2 3">CLA-AA-H132</strain>
    </source>
</reference>
<feature type="compositionally biased region" description="Basic and acidic residues" evidence="1">
    <location>
        <begin position="151"/>
        <end position="172"/>
    </location>
</feature>